<dbReference type="Proteomes" id="UP000772434">
    <property type="component" value="Unassembled WGS sequence"/>
</dbReference>
<accession>A0A9P5U549</accession>
<comment type="caution">
    <text evidence="1">The sequence shown here is derived from an EMBL/GenBank/DDBJ whole genome shotgun (WGS) entry which is preliminary data.</text>
</comment>
<evidence type="ECO:0000313" key="2">
    <source>
        <dbReference type="Proteomes" id="UP000772434"/>
    </source>
</evidence>
<gene>
    <name evidence="1" type="ORF">BDP27DRAFT_1422865</name>
</gene>
<evidence type="ECO:0000313" key="1">
    <source>
        <dbReference type="EMBL" id="KAF9067440.1"/>
    </source>
</evidence>
<dbReference type="AlphaFoldDB" id="A0A9P5U549"/>
<dbReference type="EMBL" id="JADNRY010000073">
    <property type="protein sequence ID" value="KAF9067440.1"/>
    <property type="molecule type" value="Genomic_DNA"/>
</dbReference>
<dbReference type="OrthoDB" id="2985972at2759"/>
<name>A0A9P5U549_9AGAR</name>
<keyword evidence="2" id="KW-1185">Reference proteome</keyword>
<reference evidence="1" key="1">
    <citation type="submission" date="2020-11" db="EMBL/GenBank/DDBJ databases">
        <authorList>
            <consortium name="DOE Joint Genome Institute"/>
            <person name="Ahrendt S."/>
            <person name="Riley R."/>
            <person name="Andreopoulos W."/>
            <person name="Labutti K."/>
            <person name="Pangilinan J."/>
            <person name="Ruiz-Duenas F.J."/>
            <person name="Barrasa J.M."/>
            <person name="Sanchez-Garcia M."/>
            <person name="Camarero S."/>
            <person name="Miyauchi S."/>
            <person name="Serrano A."/>
            <person name="Linde D."/>
            <person name="Babiker R."/>
            <person name="Drula E."/>
            <person name="Ayuso-Fernandez I."/>
            <person name="Pacheco R."/>
            <person name="Padilla G."/>
            <person name="Ferreira P."/>
            <person name="Barriuso J."/>
            <person name="Kellner H."/>
            <person name="Castanera R."/>
            <person name="Alfaro M."/>
            <person name="Ramirez L."/>
            <person name="Pisabarro A.G."/>
            <person name="Kuo A."/>
            <person name="Tritt A."/>
            <person name="Lipzen A."/>
            <person name="He G."/>
            <person name="Yan M."/>
            <person name="Ng V."/>
            <person name="Cullen D."/>
            <person name="Martin F."/>
            <person name="Rosso M.-N."/>
            <person name="Henrissat B."/>
            <person name="Hibbett D."/>
            <person name="Martinez A.T."/>
            <person name="Grigoriev I.V."/>
        </authorList>
    </citation>
    <scope>NUCLEOTIDE SEQUENCE</scope>
    <source>
        <strain evidence="1">AH 40177</strain>
    </source>
</reference>
<protein>
    <submittedName>
        <fullName evidence="1">Uncharacterized protein</fullName>
    </submittedName>
</protein>
<sequence>MDTTSGTVMPPAHYGSFEELSSLLKAQNPNWKLVAEFCMGSKLVLIRTEDNRIFRVNHEKLTKLAVGLKEVLKLPDSTNGLLGTELNPIPLLGNPCEVAIFLRWIDHLHWIPLNLDEADLLDLYRFADKWICVSATDWVLQREKNEIGNEPEAMIANAQLYISNQRMSRVVCPPPMANIGFGAEGCPYHGIHHDKSKCA</sequence>
<proteinExistence type="predicted"/>
<organism evidence="1 2">
    <name type="scientific">Rhodocollybia butyracea</name>
    <dbReference type="NCBI Taxonomy" id="206335"/>
    <lineage>
        <taxon>Eukaryota</taxon>
        <taxon>Fungi</taxon>
        <taxon>Dikarya</taxon>
        <taxon>Basidiomycota</taxon>
        <taxon>Agaricomycotina</taxon>
        <taxon>Agaricomycetes</taxon>
        <taxon>Agaricomycetidae</taxon>
        <taxon>Agaricales</taxon>
        <taxon>Marasmiineae</taxon>
        <taxon>Omphalotaceae</taxon>
        <taxon>Rhodocollybia</taxon>
    </lineage>
</organism>